<evidence type="ECO:0000259" key="12">
    <source>
        <dbReference type="Pfam" id="PF18401"/>
    </source>
</evidence>
<dbReference type="InterPro" id="IPR040497">
    <property type="entry name" value="Glyco_transf_24"/>
</dbReference>
<dbReference type="GO" id="GO:0003980">
    <property type="term" value="F:UDP-glucose:glycoprotein glucosyltransferase activity"/>
    <property type="evidence" value="ECO:0007669"/>
    <property type="project" value="InterPro"/>
</dbReference>
<evidence type="ECO:0000259" key="15">
    <source>
        <dbReference type="Pfam" id="PF18404"/>
    </source>
</evidence>
<comment type="similarity">
    <text evidence="4">Belongs to the glycosyltransferase 8 family.</text>
</comment>
<evidence type="ECO:0000256" key="1">
    <source>
        <dbReference type="ARBA" id="ARBA00001913"/>
    </source>
</evidence>
<evidence type="ECO:0000313" key="16">
    <source>
        <dbReference type="EMBL" id="KAF4121615.1"/>
    </source>
</evidence>
<organism evidence="16 17">
    <name type="scientific">Geosmithia morbida</name>
    <dbReference type="NCBI Taxonomy" id="1094350"/>
    <lineage>
        <taxon>Eukaryota</taxon>
        <taxon>Fungi</taxon>
        <taxon>Dikarya</taxon>
        <taxon>Ascomycota</taxon>
        <taxon>Pezizomycotina</taxon>
        <taxon>Sordariomycetes</taxon>
        <taxon>Hypocreomycetidae</taxon>
        <taxon>Hypocreales</taxon>
        <taxon>Bionectriaceae</taxon>
        <taxon>Geosmithia</taxon>
    </lineage>
</organism>
<comment type="pathway">
    <text evidence="3">Protein modification; protein glycosylation.</text>
</comment>
<evidence type="ECO:0000256" key="6">
    <source>
        <dbReference type="ARBA" id="ARBA00022729"/>
    </source>
</evidence>
<evidence type="ECO:0008006" key="18">
    <source>
        <dbReference type="Google" id="ProtNLM"/>
    </source>
</evidence>
<feature type="chain" id="PRO_5040217721" description="UDP-glucose:glycoprotein glucosyltransferase" evidence="10">
    <location>
        <begin position="24"/>
        <end position="1476"/>
    </location>
</feature>
<evidence type="ECO:0000256" key="10">
    <source>
        <dbReference type="SAM" id="SignalP"/>
    </source>
</evidence>
<evidence type="ECO:0000256" key="9">
    <source>
        <dbReference type="SAM" id="MobiDB-lite"/>
    </source>
</evidence>
<dbReference type="Gene3D" id="3.90.550.10">
    <property type="entry name" value="Spore Coat Polysaccharide Biosynthesis Protein SpsA, Chain A"/>
    <property type="match status" value="1"/>
</dbReference>
<dbReference type="InterPro" id="IPR040525">
    <property type="entry name" value="UGGT_TRXL_4"/>
</dbReference>
<dbReference type="Pfam" id="PF18400">
    <property type="entry name" value="Thioredoxin_12"/>
    <property type="match status" value="1"/>
</dbReference>
<evidence type="ECO:0000256" key="4">
    <source>
        <dbReference type="ARBA" id="ARBA00006351"/>
    </source>
</evidence>
<accession>A0A9P4YT81</accession>
<comment type="cofactor">
    <cofactor evidence="1">
        <name>Ca(2+)</name>
        <dbReference type="ChEBI" id="CHEBI:29108"/>
    </cofactor>
</comment>
<dbReference type="GO" id="GO:0036503">
    <property type="term" value="P:ERAD pathway"/>
    <property type="evidence" value="ECO:0007669"/>
    <property type="project" value="TreeGrafter"/>
</dbReference>
<dbReference type="OrthoDB" id="27683at2759"/>
<dbReference type="InterPro" id="IPR040694">
    <property type="entry name" value="UGGT_TRXL_2"/>
</dbReference>
<dbReference type="PANTHER" id="PTHR11226:SF0">
    <property type="entry name" value="UDP-GLUCOSE:GLYCOPROTEIN GLUCOSYLTRANSFERASE"/>
    <property type="match status" value="1"/>
</dbReference>
<dbReference type="PANTHER" id="PTHR11226">
    <property type="entry name" value="UDP-GLUCOSE GLYCOPROTEIN:GLUCOSYLTRANSFERASE"/>
    <property type="match status" value="1"/>
</dbReference>
<comment type="caution">
    <text evidence="16">The sequence shown here is derived from an EMBL/GenBank/DDBJ whole genome shotgun (WGS) entry which is preliminary data.</text>
</comment>
<dbReference type="GO" id="GO:0051082">
    <property type="term" value="F:unfolded protein binding"/>
    <property type="evidence" value="ECO:0007669"/>
    <property type="project" value="TreeGrafter"/>
</dbReference>
<dbReference type="RefSeq" id="XP_035320267.1">
    <property type="nucleotide sequence ID" value="XM_035464003.1"/>
</dbReference>
<dbReference type="Pfam" id="PF18402">
    <property type="entry name" value="Thioredoxin_14"/>
    <property type="match status" value="1"/>
</dbReference>
<evidence type="ECO:0000256" key="5">
    <source>
        <dbReference type="ARBA" id="ARBA00022679"/>
    </source>
</evidence>
<gene>
    <name evidence="16" type="ORF">GMORB2_2023</name>
</gene>
<keyword evidence="8" id="KW-0325">Glycoprotein</keyword>
<protein>
    <recommendedName>
        <fullName evidence="18">UDP-glucose:glycoprotein glucosyltransferase</fullName>
    </recommendedName>
</protein>
<dbReference type="SUPFAM" id="SSF53448">
    <property type="entry name" value="Nucleotide-diphospho-sugar transferases"/>
    <property type="match status" value="1"/>
</dbReference>
<dbReference type="Pfam" id="PF18401">
    <property type="entry name" value="Thioredoxin_13"/>
    <property type="match status" value="1"/>
</dbReference>
<dbReference type="InterPro" id="IPR029044">
    <property type="entry name" value="Nucleotide-diphossugar_trans"/>
</dbReference>
<dbReference type="InterPro" id="IPR009448">
    <property type="entry name" value="UDP-g_GGtrans"/>
</dbReference>
<dbReference type="InterPro" id="IPR040692">
    <property type="entry name" value="UGGT_TRXL_3"/>
</dbReference>
<keyword evidence="6 10" id="KW-0732">Signal</keyword>
<keyword evidence="17" id="KW-1185">Reference proteome</keyword>
<keyword evidence="5" id="KW-0808">Transferase</keyword>
<dbReference type="CDD" id="cd06432">
    <property type="entry name" value="GT8_HUGT1_C_like"/>
    <property type="match status" value="1"/>
</dbReference>
<feature type="domain" description="UGGT thioredoxin-like" evidence="11">
    <location>
        <begin position="38"/>
        <end position="216"/>
    </location>
</feature>
<sequence length="1476" mass="165117">MVRLSQLPCGLAITLAMGQGVSATPVVNIGMKAAFPAGPYLLELLETAAAENSSAYFPMLDRISMGIFSSAVTEAQMYTSFISVLHADRHITDHEALSTFNWALSLRTASPRIEAHYQYYESSVEPIAGDVEDCLNWVLLDGNRYCSPDLLKPANIGGQLPRDITDVPFERSLGSGKKAILYADPTSPSFGPFHRALSAAAEKGELNYRLRYRRSPGSTLSALPVSGYAVELSLKRTDYIVIDDREAEQDASQKSGSTDVDLDDEEEVADLRPLSTSELESLGLKAASFVMQHDYPLEALVKLTQDLPKFTTSVANHEISEDFLGEHQKNRGKMIPPGINNLWINGVKLIERQIDPFSLVDMVRRERTFLQGVRDLGFSGKQALSLLGHNHVAAAKSNAVSPRYDWTDRPEEGSVIIWLNDLENDAQYAEFPSSLNALLQRMYPGQLPPIRRNIFNLVFPVDLSDPDDLAALSQTMALVTRKIPIRFGFVPLVSNPKASTQAKIAYHLTQDYGFRALIDYLGELQESSTDASEKLLAATVEEHTLKPNASKKSWSTVMGSDHYLHQVDLAQQWARRLGAGTSNRIVFVDGTVLPRDKTWMQSVSMKITEDLQLVQKAIFKSQIDEDTWVPGIFLEQASSSRNVYITPENEKALKVLNVNKIYSDFSGLFDAVPVLQGSAESAKETWAILTVIADLESSSGRELLLEALKFKHNRPGVRLDIIPNPQSSGSAFGLNTALRSNLQKLQDLSTLAELDSILEAKPDSHDNNPGFRASLDNFLSSNNLAHGSQVLLLNGRVVGPIPPDEAFKEASFQELFKFEYVNRIKPVYEALEALGLSQKITDPTSAAKVTSLTALSTISDLPDGIFESTSTLRTSVYDDWESKYTAIETGDPESSSVHIVGLLNPLSEQGQRWAPIIKVLSELKGVYVKLFLNPKENIAELPVKRFFRYILQSAPSFNEDGSLKTPNATFKGLPSEALLTAAMHVPPAWLVAPKVSVHDLDNIKLSTVKGDVEAVYELEHILIEGHSRQTTGPSPRGAQLVLGTDAEPFLTDTIIMANLGYFQFKANPGYYNIRLKEGRSSEIYTIDSIGARSWEAVPGDEGTYVSVMDFQGTTLYPRLKRQRGMDDVDVLEDSDGSEDGIISAGLKFAGSLFGKKRSASDKEHAEINIFSVASGHLYERMLNIMMVSVMRNTKHTVKFWFIEQFLSPSFKEFIPHMAKEYGFRYEMVTFKWPHWLRHQREKQREIWGYKILFLDVLFPLSLDKVIFVDADQIVRTDMIDLVNHDLEGAPYGFVPMGDSRTEMEGFRFWKQGYWANFLRGQPYHISALYVVDLGRFRKLAAGDILRQQYHSLSADPNSLSNLDQDLPNNMMFRIPIHTLPQEWLWCETWCSDEDLATARTIDLCNNPLTKEPKLDRARRQVPEWTVYDDEIAALAKRIRETVGSEVAAHVHDVHTMSRRLDEHKDQQEGVHTKDEL</sequence>
<feature type="region of interest" description="Disordered" evidence="9">
    <location>
        <begin position="1455"/>
        <end position="1476"/>
    </location>
</feature>
<dbReference type="Pfam" id="PF06427">
    <property type="entry name" value="UDP-g_GGTase"/>
    <property type="match status" value="1"/>
</dbReference>
<dbReference type="EMBL" id="JAANYQ010000012">
    <property type="protein sequence ID" value="KAF4121615.1"/>
    <property type="molecule type" value="Genomic_DNA"/>
</dbReference>
<proteinExistence type="inferred from homology"/>
<feature type="domain" description="UGGT thioredoxin-like" evidence="12">
    <location>
        <begin position="267"/>
        <end position="398"/>
    </location>
</feature>
<evidence type="ECO:0000256" key="3">
    <source>
        <dbReference type="ARBA" id="ARBA00004922"/>
    </source>
</evidence>
<feature type="region of interest" description="Disordered" evidence="9">
    <location>
        <begin position="246"/>
        <end position="265"/>
    </location>
</feature>
<dbReference type="GO" id="GO:0018279">
    <property type="term" value="P:protein N-linked glycosylation via asparagine"/>
    <property type="evidence" value="ECO:0007669"/>
    <property type="project" value="TreeGrafter"/>
</dbReference>
<evidence type="ECO:0000256" key="7">
    <source>
        <dbReference type="ARBA" id="ARBA00022824"/>
    </source>
</evidence>
<dbReference type="Pfam" id="PF18404">
    <property type="entry name" value="Glyco_transf_24"/>
    <property type="match status" value="1"/>
</dbReference>
<dbReference type="Proteomes" id="UP000749293">
    <property type="component" value="Unassembled WGS sequence"/>
</dbReference>
<reference evidence="16" key="1">
    <citation type="submission" date="2020-03" db="EMBL/GenBank/DDBJ databases">
        <title>Site-based positive gene gene selection in Geosmithia morbida across the United States reveals a broad range of putative effectors and factors for local host and environmental adapation.</title>
        <authorList>
            <person name="Onufrak A."/>
            <person name="Murdoch R.W."/>
            <person name="Gazis R."/>
            <person name="Huff M."/>
            <person name="Staton M."/>
            <person name="Klingeman W."/>
            <person name="Hadziabdic D."/>
        </authorList>
    </citation>
    <scope>NUCLEOTIDE SEQUENCE</scope>
    <source>
        <strain evidence="16">1262</strain>
    </source>
</reference>
<feature type="domain" description="UDP-glucose:glycoprotein glucosyltransferase thioredoxin-like" evidence="14">
    <location>
        <begin position="657"/>
        <end position="854"/>
    </location>
</feature>
<evidence type="ECO:0000259" key="14">
    <source>
        <dbReference type="Pfam" id="PF18403"/>
    </source>
</evidence>
<feature type="domain" description="UGGT thioredoxin-like" evidence="13">
    <location>
        <begin position="404"/>
        <end position="645"/>
    </location>
</feature>
<keyword evidence="7" id="KW-0256">Endoplasmic reticulum</keyword>
<dbReference type="Pfam" id="PF18403">
    <property type="entry name" value="Thioredoxin_15"/>
    <property type="match status" value="1"/>
</dbReference>
<comment type="subcellular location">
    <subcellularLocation>
        <location evidence="2">Endoplasmic reticulum lumen</location>
    </subcellularLocation>
</comment>
<name>A0A9P4YT81_9HYPO</name>
<evidence type="ECO:0000256" key="8">
    <source>
        <dbReference type="ARBA" id="ARBA00023180"/>
    </source>
</evidence>
<evidence type="ECO:0000259" key="11">
    <source>
        <dbReference type="Pfam" id="PF18400"/>
    </source>
</evidence>
<evidence type="ECO:0000259" key="13">
    <source>
        <dbReference type="Pfam" id="PF18402"/>
    </source>
</evidence>
<dbReference type="FunFam" id="3.90.550.10:FF:000065">
    <property type="entry name" value="UDP-glucose:glycoprotein glucosyltransferase, putative"/>
    <property type="match status" value="1"/>
</dbReference>
<dbReference type="InterPro" id="IPR040693">
    <property type="entry name" value="UGGT_TRXL_1"/>
</dbReference>
<feature type="domain" description="Glucosyltransferase 24 catalytic" evidence="15">
    <location>
        <begin position="1167"/>
        <end position="1433"/>
    </location>
</feature>
<feature type="signal peptide" evidence="10">
    <location>
        <begin position="1"/>
        <end position="23"/>
    </location>
</feature>
<evidence type="ECO:0000313" key="17">
    <source>
        <dbReference type="Proteomes" id="UP000749293"/>
    </source>
</evidence>
<dbReference type="GO" id="GO:0005788">
    <property type="term" value="C:endoplasmic reticulum lumen"/>
    <property type="evidence" value="ECO:0007669"/>
    <property type="project" value="UniProtKB-SubCell"/>
</dbReference>
<evidence type="ECO:0000256" key="2">
    <source>
        <dbReference type="ARBA" id="ARBA00004319"/>
    </source>
</evidence>
<dbReference type="GeneID" id="55968253"/>